<feature type="region of interest" description="Disordered" evidence="1">
    <location>
        <begin position="69"/>
        <end position="92"/>
    </location>
</feature>
<evidence type="ECO:0000313" key="3">
    <source>
        <dbReference type="Proteomes" id="UP000596049"/>
    </source>
</evidence>
<organism evidence="2 3">
    <name type="scientific">Lysinibacillus agricola</name>
    <dbReference type="NCBI Taxonomy" id="2590012"/>
    <lineage>
        <taxon>Bacteria</taxon>
        <taxon>Bacillati</taxon>
        <taxon>Bacillota</taxon>
        <taxon>Bacilli</taxon>
        <taxon>Bacillales</taxon>
        <taxon>Bacillaceae</taxon>
        <taxon>Lysinibacillus</taxon>
    </lineage>
</organism>
<gene>
    <name evidence="2" type="ORF">FJQ98_15840</name>
</gene>
<proteinExistence type="predicted"/>
<dbReference type="EMBL" id="CP067341">
    <property type="protein sequence ID" value="QQP10718.1"/>
    <property type="molecule type" value="Genomic_DNA"/>
</dbReference>
<dbReference type="Proteomes" id="UP000596049">
    <property type="component" value="Chromosome"/>
</dbReference>
<dbReference type="RefSeq" id="WP_053596767.1">
    <property type="nucleotide sequence ID" value="NZ_CP067341.1"/>
</dbReference>
<evidence type="ECO:0000313" key="2">
    <source>
        <dbReference type="EMBL" id="QQP10718.1"/>
    </source>
</evidence>
<sequence>MHHIEFVKLPANQGYTAYRKLHIVRNERRQAKNLYEIVKLTNDLTKDKVSVSTLSTALGEVRKIINSSSNKKYKPRELSDLNYGNNNTYKNT</sequence>
<feature type="compositionally biased region" description="Polar residues" evidence="1">
    <location>
        <begin position="82"/>
        <end position="92"/>
    </location>
</feature>
<keyword evidence="3" id="KW-1185">Reference proteome</keyword>
<protein>
    <recommendedName>
        <fullName evidence="4">Transposase</fullName>
    </recommendedName>
</protein>
<name>A0ABX7ALF7_9BACI</name>
<evidence type="ECO:0008006" key="4">
    <source>
        <dbReference type="Google" id="ProtNLM"/>
    </source>
</evidence>
<accession>A0ABX7ALF7</accession>
<evidence type="ECO:0000256" key="1">
    <source>
        <dbReference type="SAM" id="MobiDB-lite"/>
    </source>
</evidence>
<reference evidence="2 3" key="1">
    <citation type="submission" date="2020-01" db="EMBL/GenBank/DDBJ databases">
        <authorList>
            <person name="Liu G."/>
            <person name="Liu B."/>
        </authorList>
    </citation>
    <scope>NUCLEOTIDE SEQUENCE [LARGE SCALE GENOMIC DNA]</scope>
    <source>
        <strain evidence="2 3">FJAT-51161</strain>
    </source>
</reference>